<name>I0IGX1_PHYMF</name>
<dbReference type="PANTHER" id="PTHR30065:SF1">
    <property type="entry name" value="SURFACE PRESENTATION OF ANTIGENS PROTEIN SPAR"/>
    <property type="match status" value="1"/>
</dbReference>
<comment type="similarity">
    <text evidence="2">Belongs to the FliR/MopE/SpaR family.</text>
</comment>
<evidence type="ECO:0000256" key="3">
    <source>
        <dbReference type="ARBA" id="ARBA00022475"/>
    </source>
</evidence>
<dbReference type="KEGG" id="phm:PSMK_23500"/>
<evidence type="ECO:0000256" key="2">
    <source>
        <dbReference type="ARBA" id="ARBA00009772"/>
    </source>
</evidence>
<evidence type="ECO:0000256" key="5">
    <source>
        <dbReference type="ARBA" id="ARBA00022989"/>
    </source>
</evidence>
<comment type="subcellular location">
    <subcellularLocation>
        <location evidence="1">Cell membrane</location>
        <topology evidence="1">Multi-pass membrane protein</topology>
    </subcellularLocation>
</comment>
<keyword evidence="9" id="KW-1185">Reference proteome</keyword>
<evidence type="ECO:0000313" key="8">
    <source>
        <dbReference type="EMBL" id="BAM04509.1"/>
    </source>
</evidence>
<protein>
    <submittedName>
        <fullName evidence="8">Putative flagellar biosynthetic protein FliR</fullName>
    </submittedName>
</protein>
<evidence type="ECO:0000313" key="9">
    <source>
        <dbReference type="Proteomes" id="UP000007881"/>
    </source>
</evidence>
<sequence length="265" mass="27728">MSGLQPLLEWLPPFLLLLTRLSGMFILSPILASSGVPRQVRAFLAVGLAAICFPVVAVGPEAPLAGLRGAEFSLFALAPLMGLELAVGYVLGYVAMLPLAGAQAAGLVIGQQMGLQLGGVFNPELQDDSGVLGQFLYLLALVVFLALGGHHLLIQVLVGSFEHVPPGGMTDFGAVMEVIVGLLQAMIELVVQVSMPVLAVLFLESVAMGFIARTVPQMNILSVGFVTRILMSTAVVAVSLATIARLTDGSFRHAFEGAHRIFLGG</sequence>
<feature type="transmembrane region" description="Helical" evidence="7">
    <location>
        <begin position="12"/>
        <end position="31"/>
    </location>
</feature>
<dbReference type="STRING" id="1142394.PSMK_23500"/>
<keyword evidence="4 7" id="KW-0812">Transmembrane</keyword>
<dbReference type="Pfam" id="PF01311">
    <property type="entry name" value="Bac_export_1"/>
    <property type="match status" value="1"/>
</dbReference>
<dbReference type="eggNOG" id="COG1684">
    <property type="taxonomic scope" value="Bacteria"/>
</dbReference>
<keyword evidence="3" id="KW-1003">Cell membrane</keyword>
<dbReference type="PANTHER" id="PTHR30065">
    <property type="entry name" value="FLAGELLAR BIOSYNTHETIC PROTEIN FLIR"/>
    <property type="match status" value="1"/>
</dbReference>
<dbReference type="Proteomes" id="UP000007881">
    <property type="component" value="Chromosome"/>
</dbReference>
<evidence type="ECO:0000256" key="1">
    <source>
        <dbReference type="ARBA" id="ARBA00004651"/>
    </source>
</evidence>
<dbReference type="OrthoDB" id="9797790at2"/>
<dbReference type="GO" id="GO:0005886">
    <property type="term" value="C:plasma membrane"/>
    <property type="evidence" value="ECO:0007669"/>
    <property type="project" value="UniProtKB-SubCell"/>
</dbReference>
<dbReference type="AlphaFoldDB" id="I0IGX1"/>
<keyword evidence="5 7" id="KW-1133">Transmembrane helix</keyword>
<proteinExistence type="inferred from homology"/>
<dbReference type="EMBL" id="AP012338">
    <property type="protein sequence ID" value="BAM04509.1"/>
    <property type="molecule type" value="Genomic_DNA"/>
</dbReference>
<feature type="transmembrane region" description="Helical" evidence="7">
    <location>
        <begin position="223"/>
        <end position="244"/>
    </location>
</feature>
<dbReference type="InterPro" id="IPR002010">
    <property type="entry name" value="T3SS_IM_R"/>
</dbReference>
<evidence type="ECO:0000256" key="6">
    <source>
        <dbReference type="ARBA" id="ARBA00023136"/>
    </source>
</evidence>
<reference evidence="8 9" key="1">
    <citation type="submission" date="2012-02" db="EMBL/GenBank/DDBJ databases">
        <title>Complete genome sequence of Phycisphaera mikurensis NBRC 102666.</title>
        <authorList>
            <person name="Ankai A."/>
            <person name="Hosoyama A."/>
            <person name="Terui Y."/>
            <person name="Sekine M."/>
            <person name="Fukai R."/>
            <person name="Kato Y."/>
            <person name="Nakamura S."/>
            <person name="Yamada-Narita S."/>
            <person name="Kawakoshi A."/>
            <person name="Fukunaga Y."/>
            <person name="Yamazaki S."/>
            <person name="Fujita N."/>
        </authorList>
    </citation>
    <scope>NUCLEOTIDE SEQUENCE [LARGE SCALE GENOMIC DNA]</scope>
    <source>
        <strain evidence="9">NBRC 102666 / KCTC 22515 / FYK2301M01</strain>
    </source>
</reference>
<organism evidence="8 9">
    <name type="scientific">Phycisphaera mikurensis (strain NBRC 102666 / KCTC 22515 / FYK2301M01)</name>
    <dbReference type="NCBI Taxonomy" id="1142394"/>
    <lineage>
        <taxon>Bacteria</taxon>
        <taxon>Pseudomonadati</taxon>
        <taxon>Planctomycetota</taxon>
        <taxon>Phycisphaerae</taxon>
        <taxon>Phycisphaerales</taxon>
        <taxon>Phycisphaeraceae</taxon>
        <taxon>Phycisphaera</taxon>
    </lineage>
</organism>
<dbReference type="HOGENOM" id="CLU_063626_2_2_0"/>
<dbReference type="PRINTS" id="PR00953">
    <property type="entry name" value="TYPE3IMRPROT"/>
</dbReference>
<dbReference type="RefSeq" id="WP_014437722.1">
    <property type="nucleotide sequence ID" value="NC_017080.1"/>
</dbReference>
<keyword evidence="8" id="KW-0969">Cilium</keyword>
<feature type="transmembrane region" description="Helical" evidence="7">
    <location>
        <begin position="178"/>
        <end position="203"/>
    </location>
</feature>
<feature type="transmembrane region" description="Helical" evidence="7">
    <location>
        <begin position="43"/>
        <end position="60"/>
    </location>
</feature>
<feature type="transmembrane region" description="Helical" evidence="7">
    <location>
        <begin position="135"/>
        <end position="158"/>
    </location>
</feature>
<keyword evidence="8" id="KW-0966">Cell projection</keyword>
<keyword evidence="8" id="KW-0282">Flagellum</keyword>
<dbReference type="PATRIC" id="fig|1142394.8.peg.2426"/>
<keyword evidence="6 7" id="KW-0472">Membrane</keyword>
<dbReference type="GO" id="GO:0006605">
    <property type="term" value="P:protein targeting"/>
    <property type="evidence" value="ECO:0007669"/>
    <property type="project" value="InterPro"/>
</dbReference>
<gene>
    <name evidence="8" type="primary">fliR</name>
    <name evidence="8" type="ordered locus">PSMK_23500</name>
</gene>
<accession>I0IGX1</accession>
<evidence type="ECO:0000256" key="7">
    <source>
        <dbReference type="SAM" id="Phobius"/>
    </source>
</evidence>
<evidence type="ECO:0000256" key="4">
    <source>
        <dbReference type="ARBA" id="ARBA00022692"/>
    </source>
</evidence>